<sequence length="95" mass="9895">MFGTFILGILAGAGAPYAEPKIKEFLESVLLSDAPIQPGEMKLFSLAVCLVGAAILSMIFGEPHAVPLALGAAAGVFGPRLIDKYKASRAPDYDS</sequence>
<name>A0A7C9MCN4_9RHOB</name>
<dbReference type="Proteomes" id="UP000480350">
    <property type="component" value="Unassembled WGS sequence"/>
</dbReference>
<proteinExistence type="predicted"/>
<protein>
    <submittedName>
        <fullName evidence="1">Uncharacterized protein</fullName>
    </submittedName>
</protein>
<keyword evidence="2" id="KW-1185">Reference proteome</keyword>
<dbReference type="RefSeq" id="WP_160763573.1">
    <property type="nucleotide sequence ID" value="NZ_WUPT01000001.1"/>
</dbReference>
<evidence type="ECO:0000313" key="1">
    <source>
        <dbReference type="EMBL" id="MXQ07711.1"/>
    </source>
</evidence>
<organism evidence="1 2">
    <name type="scientific">Kangsaoukella pontilimi</name>
    <dbReference type="NCBI Taxonomy" id="2691042"/>
    <lineage>
        <taxon>Bacteria</taxon>
        <taxon>Pseudomonadati</taxon>
        <taxon>Pseudomonadota</taxon>
        <taxon>Alphaproteobacteria</taxon>
        <taxon>Rhodobacterales</taxon>
        <taxon>Paracoccaceae</taxon>
        <taxon>Kangsaoukella</taxon>
    </lineage>
</organism>
<reference evidence="1 2" key="2">
    <citation type="submission" date="2020-03" db="EMBL/GenBank/DDBJ databases">
        <title>Kangsaoukella pontilimi gen. nov., sp. nov., a new member of the family Rhodobacteraceae isolated from a tidal mudflat.</title>
        <authorList>
            <person name="Kim I.S."/>
        </authorList>
    </citation>
    <scope>NUCLEOTIDE SEQUENCE [LARGE SCALE GENOMIC DNA]</scope>
    <source>
        <strain evidence="1 2">GH1-50</strain>
    </source>
</reference>
<gene>
    <name evidence="1" type="ORF">GQ651_07620</name>
</gene>
<dbReference type="AlphaFoldDB" id="A0A7C9MCN4"/>
<evidence type="ECO:0000313" key="2">
    <source>
        <dbReference type="Proteomes" id="UP000480350"/>
    </source>
</evidence>
<accession>A0A7C9MCN4</accession>
<dbReference type="EMBL" id="WUPT01000001">
    <property type="protein sequence ID" value="MXQ07711.1"/>
    <property type="molecule type" value="Genomic_DNA"/>
</dbReference>
<comment type="caution">
    <text evidence="1">The sequence shown here is derived from an EMBL/GenBank/DDBJ whole genome shotgun (WGS) entry which is preliminary data.</text>
</comment>
<reference evidence="1 2" key="1">
    <citation type="submission" date="2019-12" db="EMBL/GenBank/DDBJ databases">
        <authorList>
            <person name="Lee S.D."/>
        </authorList>
    </citation>
    <scope>NUCLEOTIDE SEQUENCE [LARGE SCALE GENOMIC DNA]</scope>
    <source>
        <strain evidence="1 2">GH1-50</strain>
    </source>
</reference>